<accession>A0A2X0MAE6</accession>
<feature type="region of interest" description="Disordered" evidence="1">
    <location>
        <begin position="1"/>
        <end position="45"/>
    </location>
</feature>
<feature type="compositionally biased region" description="Acidic residues" evidence="1">
    <location>
        <begin position="141"/>
        <end position="178"/>
    </location>
</feature>
<dbReference type="EMBL" id="FQNC01000047">
    <property type="protein sequence ID" value="SGY73550.1"/>
    <property type="molecule type" value="Genomic_DNA"/>
</dbReference>
<keyword evidence="3" id="KW-1185">Reference proteome</keyword>
<evidence type="ECO:0000256" key="1">
    <source>
        <dbReference type="SAM" id="MobiDB-lite"/>
    </source>
</evidence>
<feature type="region of interest" description="Disordered" evidence="1">
    <location>
        <begin position="346"/>
        <end position="381"/>
    </location>
</feature>
<gene>
    <name evidence="2" type="primary">BQ5605_C005g03302</name>
    <name evidence="2" type="ORF">BQ5605_C005G03302</name>
</gene>
<feature type="compositionally biased region" description="Low complexity" evidence="1">
    <location>
        <begin position="18"/>
        <end position="31"/>
    </location>
</feature>
<protein>
    <submittedName>
        <fullName evidence="2">BQ5605_C005g03302 protein</fullName>
    </submittedName>
</protein>
<feature type="region of interest" description="Disordered" evidence="1">
    <location>
        <begin position="88"/>
        <end position="178"/>
    </location>
</feature>
<reference evidence="2 3" key="1">
    <citation type="submission" date="2016-11" db="EMBL/GenBank/DDBJ databases">
        <authorList>
            <person name="Jaros S."/>
            <person name="Januszkiewicz K."/>
            <person name="Wedrychowicz H."/>
        </authorList>
    </citation>
    <scope>NUCLEOTIDE SEQUENCE [LARGE SCALE GENOMIC DNA]</scope>
</reference>
<feature type="compositionally biased region" description="Polar residues" evidence="1">
    <location>
        <begin position="1"/>
        <end position="11"/>
    </location>
</feature>
<proteinExistence type="predicted"/>
<name>A0A2X0MAE6_9BASI</name>
<evidence type="ECO:0000313" key="3">
    <source>
        <dbReference type="Proteomes" id="UP000249464"/>
    </source>
</evidence>
<sequence>MITHHQIQIGTMSRRHQPAQAAISATASTSKAPDDHDPMPARPPLFGYAYGAKPAQGTTTSAASATVAGASGAQLTTSTIKKKVSLAPPGGSTFKTPVISKPKHGPLRSVHATLSDPRLRVRPNLVNESSRRLPKWGAESLDVDDEEDDQNEMDFSEDEDDDGFETTSDEEKAEDEEMYDVQMGRAQDDSGVGLLETPTNNVYEEEVKRKIRALERGPMIKAYQDNLELATAQYSHVVNDMKTLLKRDLGEEVGQELRFVEAPLFLPQPGLLNRITRYRTQIEGAMEHRSNLDDALIQERDHFVINAAEAIVTQAQDLINQLYEVQRRSIEGHKFYERNSLSSRNQAQAGIDVSSKNFDQESSKLIKKLSTPSKASNAGVPSVALAKIKSKGKGKATR</sequence>
<organism evidence="2 3">
    <name type="scientific">Microbotryum silenes-dioicae</name>
    <dbReference type="NCBI Taxonomy" id="796604"/>
    <lineage>
        <taxon>Eukaryota</taxon>
        <taxon>Fungi</taxon>
        <taxon>Dikarya</taxon>
        <taxon>Basidiomycota</taxon>
        <taxon>Pucciniomycotina</taxon>
        <taxon>Microbotryomycetes</taxon>
        <taxon>Microbotryales</taxon>
        <taxon>Microbotryaceae</taxon>
        <taxon>Microbotryum</taxon>
    </lineage>
</organism>
<evidence type="ECO:0000313" key="2">
    <source>
        <dbReference type="EMBL" id="SGY73550.1"/>
    </source>
</evidence>
<dbReference type="Proteomes" id="UP000249464">
    <property type="component" value="Unassembled WGS sequence"/>
</dbReference>
<dbReference type="AlphaFoldDB" id="A0A2X0MAE6"/>